<dbReference type="Proteomes" id="UP000321389">
    <property type="component" value="Chromosome"/>
</dbReference>
<accession>A0A5B8L4C9</accession>
<dbReference type="KEGG" id="niy:FQ775_22260"/>
<dbReference type="EMBL" id="CP042301">
    <property type="protein sequence ID" value="QDZ02871.1"/>
    <property type="molecule type" value="Genomic_DNA"/>
</dbReference>
<keyword evidence="1" id="KW-0472">Membrane</keyword>
<dbReference type="RefSeq" id="WP_146301505.1">
    <property type="nucleotide sequence ID" value="NZ_CP042301.2"/>
</dbReference>
<organism evidence="2 3">
    <name type="scientific">Nitratireductor mangrovi</name>
    <dbReference type="NCBI Taxonomy" id="2599600"/>
    <lineage>
        <taxon>Bacteria</taxon>
        <taxon>Pseudomonadati</taxon>
        <taxon>Pseudomonadota</taxon>
        <taxon>Alphaproteobacteria</taxon>
        <taxon>Hyphomicrobiales</taxon>
        <taxon>Phyllobacteriaceae</taxon>
        <taxon>Nitratireductor</taxon>
    </lineage>
</organism>
<protein>
    <submittedName>
        <fullName evidence="2">Uncharacterized protein</fullName>
    </submittedName>
</protein>
<evidence type="ECO:0000313" key="3">
    <source>
        <dbReference type="Proteomes" id="UP000321389"/>
    </source>
</evidence>
<evidence type="ECO:0000313" key="2">
    <source>
        <dbReference type="EMBL" id="QDZ02871.1"/>
    </source>
</evidence>
<sequence length="61" mass="6433">MARLIVLILLAAIVVGAVLYVWSRIAGRPLVNDTLGKVLVALTLAGLALWLFGGGALFGEW</sequence>
<dbReference type="AlphaFoldDB" id="A0A5B8L4C9"/>
<keyword evidence="1" id="KW-1133">Transmembrane helix</keyword>
<evidence type="ECO:0000256" key="1">
    <source>
        <dbReference type="SAM" id="Phobius"/>
    </source>
</evidence>
<keyword evidence="1" id="KW-0812">Transmembrane</keyword>
<gene>
    <name evidence="2" type="ORF">FQ775_22260</name>
</gene>
<proteinExistence type="predicted"/>
<name>A0A5B8L4C9_9HYPH</name>
<keyword evidence="3" id="KW-1185">Reference proteome</keyword>
<feature type="transmembrane region" description="Helical" evidence="1">
    <location>
        <begin position="39"/>
        <end position="59"/>
    </location>
</feature>
<reference evidence="2" key="1">
    <citation type="submission" date="2020-04" db="EMBL/GenBank/DDBJ databases">
        <title>Nitratireductor sp. nov. isolated from mangrove soil.</title>
        <authorList>
            <person name="Ye Y."/>
        </authorList>
    </citation>
    <scope>NUCLEOTIDE SEQUENCE</scope>
    <source>
        <strain evidence="2">SY7</strain>
    </source>
</reference>